<dbReference type="Gene3D" id="3.40.50.620">
    <property type="entry name" value="HUPs"/>
    <property type="match status" value="1"/>
</dbReference>
<comment type="catalytic activity">
    <reaction evidence="9 10">
        <text>nicotinate beta-D-ribonucleotide + ATP + H(+) = deamido-NAD(+) + diphosphate</text>
        <dbReference type="Rhea" id="RHEA:22860"/>
        <dbReference type="ChEBI" id="CHEBI:15378"/>
        <dbReference type="ChEBI" id="CHEBI:30616"/>
        <dbReference type="ChEBI" id="CHEBI:33019"/>
        <dbReference type="ChEBI" id="CHEBI:57502"/>
        <dbReference type="ChEBI" id="CHEBI:58437"/>
        <dbReference type="EC" id="2.7.7.18"/>
    </reaction>
</comment>
<evidence type="ECO:0000256" key="2">
    <source>
        <dbReference type="ARBA" id="ARBA00005019"/>
    </source>
</evidence>
<dbReference type="KEGG" id="bcoh:BC6307_15800"/>
<dbReference type="NCBIfam" id="TIGR00125">
    <property type="entry name" value="cyt_tran_rel"/>
    <property type="match status" value="1"/>
</dbReference>
<accession>A0A223KT25</accession>
<dbReference type="NCBIfam" id="NF000841">
    <property type="entry name" value="PRK00071.1-4"/>
    <property type="match status" value="1"/>
</dbReference>
<keyword evidence="4 10" id="KW-0808">Transferase</keyword>
<dbReference type="NCBIfam" id="TIGR00482">
    <property type="entry name" value="nicotinate (nicotinamide) nucleotide adenylyltransferase"/>
    <property type="match status" value="1"/>
</dbReference>
<reference evidence="12 13" key="1">
    <citation type="submission" date="2016-12" db="EMBL/GenBank/DDBJ databases">
        <title>The whole genome sequencing and assembly of Bacillus cohnii DSM 6307T strain.</title>
        <authorList>
            <person name="Lee Y.-J."/>
            <person name="Yi H."/>
            <person name="Bahn Y.-S."/>
            <person name="Kim J.F."/>
            <person name="Lee D.-W."/>
        </authorList>
    </citation>
    <scope>NUCLEOTIDE SEQUENCE [LARGE SCALE GENOMIC DNA]</scope>
    <source>
        <strain evidence="12 13">DSM 6307</strain>
    </source>
</reference>
<evidence type="ECO:0000313" key="13">
    <source>
        <dbReference type="Proteomes" id="UP000215224"/>
    </source>
</evidence>
<dbReference type="InterPro" id="IPR014729">
    <property type="entry name" value="Rossmann-like_a/b/a_fold"/>
</dbReference>
<dbReference type="GO" id="GO:0005524">
    <property type="term" value="F:ATP binding"/>
    <property type="evidence" value="ECO:0007669"/>
    <property type="project" value="UniProtKB-KW"/>
</dbReference>
<dbReference type="GO" id="GO:0009435">
    <property type="term" value="P:NAD+ biosynthetic process"/>
    <property type="evidence" value="ECO:0007669"/>
    <property type="project" value="UniProtKB-UniRule"/>
</dbReference>
<evidence type="ECO:0000256" key="3">
    <source>
        <dbReference type="ARBA" id="ARBA00022642"/>
    </source>
</evidence>
<dbReference type="GO" id="GO:0004515">
    <property type="term" value="F:nicotinate-nucleotide adenylyltransferase activity"/>
    <property type="evidence" value="ECO:0007669"/>
    <property type="project" value="UniProtKB-UniRule"/>
</dbReference>
<feature type="domain" description="Cytidyltransferase-like" evidence="11">
    <location>
        <begin position="11"/>
        <end position="167"/>
    </location>
</feature>
<gene>
    <name evidence="10" type="primary">nadD</name>
    <name evidence="12" type="ORF">BC6307_15800</name>
</gene>
<proteinExistence type="inferred from homology"/>
<evidence type="ECO:0000256" key="9">
    <source>
        <dbReference type="ARBA" id="ARBA00048721"/>
    </source>
</evidence>
<dbReference type="HAMAP" id="MF_00244">
    <property type="entry name" value="NaMN_adenylyltr"/>
    <property type="match status" value="1"/>
</dbReference>
<evidence type="ECO:0000256" key="10">
    <source>
        <dbReference type="HAMAP-Rule" id="MF_00244"/>
    </source>
</evidence>
<evidence type="ECO:0000256" key="7">
    <source>
        <dbReference type="ARBA" id="ARBA00022840"/>
    </source>
</evidence>
<dbReference type="Pfam" id="PF01467">
    <property type="entry name" value="CTP_transf_like"/>
    <property type="match status" value="1"/>
</dbReference>
<comment type="similarity">
    <text evidence="10">Belongs to the NadD family.</text>
</comment>
<comment type="function">
    <text evidence="1 10">Catalyzes the reversible adenylation of nicotinate mononucleotide (NaMN) to nicotinic acid adenine dinucleotide (NaAD).</text>
</comment>
<keyword evidence="13" id="KW-1185">Reference proteome</keyword>
<evidence type="ECO:0000259" key="11">
    <source>
        <dbReference type="Pfam" id="PF01467"/>
    </source>
</evidence>
<dbReference type="Proteomes" id="UP000215224">
    <property type="component" value="Chromosome"/>
</dbReference>
<name>A0A223KT25_9BACI</name>
<dbReference type="SUPFAM" id="SSF52374">
    <property type="entry name" value="Nucleotidylyl transferase"/>
    <property type="match status" value="1"/>
</dbReference>
<dbReference type="EC" id="2.7.7.18" evidence="10"/>
<keyword evidence="7 10" id="KW-0067">ATP-binding</keyword>
<protein>
    <recommendedName>
        <fullName evidence="10">Probable nicotinate-nucleotide adenylyltransferase</fullName>
        <ecNumber evidence="10">2.7.7.18</ecNumber>
    </recommendedName>
    <alternativeName>
        <fullName evidence="10">Deamido-NAD(+) diphosphorylase</fullName>
    </alternativeName>
    <alternativeName>
        <fullName evidence="10">Deamido-NAD(+) pyrophosphorylase</fullName>
    </alternativeName>
    <alternativeName>
        <fullName evidence="10">Nicotinate mononucleotide adenylyltransferase</fullName>
        <shortName evidence="10">NaMN adenylyltransferase</shortName>
    </alternativeName>
</protein>
<organism evidence="12 13">
    <name type="scientific">Sutcliffiella cohnii</name>
    <dbReference type="NCBI Taxonomy" id="33932"/>
    <lineage>
        <taxon>Bacteria</taxon>
        <taxon>Bacillati</taxon>
        <taxon>Bacillota</taxon>
        <taxon>Bacilli</taxon>
        <taxon>Bacillales</taxon>
        <taxon>Bacillaceae</taxon>
        <taxon>Sutcliffiella</taxon>
    </lineage>
</organism>
<evidence type="ECO:0000313" key="12">
    <source>
        <dbReference type="EMBL" id="AST92652.1"/>
    </source>
</evidence>
<comment type="pathway">
    <text evidence="2 10">Cofactor biosynthesis; NAD(+) biosynthesis; deamido-NAD(+) from nicotinate D-ribonucleotide: step 1/1.</text>
</comment>
<evidence type="ECO:0000256" key="5">
    <source>
        <dbReference type="ARBA" id="ARBA00022695"/>
    </source>
</evidence>
<dbReference type="EMBL" id="CP018866">
    <property type="protein sequence ID" value="AST92652.1"/>
    <property type="molecule type" value="Genomic_DNA"/>
</dbReference>
<dbReference type="NCBIfam" id="NF000840">
    <property type="entry name" value="PRK00071.1-3"/>
    <property type="match status" value="1"/>
</dbReference>
<dbReference type="InterPro" id="IPR005248">
    <property type="entry name" value="NadD/NMNAT"/>
</dbReference>
<keyword evidence="6 10" id="KW-0547">Nucleotide-binding</keyword>
<dbReference type="UniPathway" id="UPA00253">
    <property type="reaction ID" value="UER00332"/>
</dbReference>
<sequence>MKGGKGLKIGIFGGTFDPPHIGHLIIANEVKHRLSLDEIWFMPNRIPPHKQRDSITSTELRIQMIETAINHNQHFRLETIELDREGPSYSYDTIVLLLKKHPDKQFNFIIGADMVEYLPHWYKIDELINKVQFVGVKRPGYQLETPYPVLEVETPLFDVSSTNVRERVKEGKPIQYFVPQEVEHIIEENRLYGKN</sequence>
<dbReference type="InterPro" id="IPR004821">
    <property type="entry name" value="Cyt_trans-like"/>
</dbReference>
<dbReference type="STRING" id="1314751.GCA_001591425_01752"/>
<keyword evidence="8 10" id="KW-0520">NAD</keyword>
<keyword evidence="3 10" id="KW-0662">Pyridine nucleotide biosynthesis</keyword>
<keyword evidence="5 10" id="KW-0548">Nucleotidyltransferase</keyword>
<evidence type="ECO:0000256" key="6">
    <source>
        <dbReference type="ARBA" id="ARBA00022741"/>
    </source>
</evidence>
<dbReference type="FunFam" id="3.40.50.620:FF:000079">
    <property type="entry name" value="Probable nicotinate-nucleotide adenylyltransferase"/>
    <property type="match status" value="1"/>
</dbReference>
<evidence type="ECO:0000256" key="1">
    <source>
        <dbReference type="ARBA" id="ARBA00002324"/>
    </source>
</evidence>
<evidence type="ECO:0000256" key="4">
    <source>
        <dbReference type="ARBA" id="ARBA00022679"/>
    </source>
</evidence>
<evidence type="ECO:0000256" key="8">
    <source>
        <dbReference type="ARBA" id="ARBA00023027"/>
    </source>
</evidence>
<dbReference type="PANTHER" id="PTHR39321">
    <property type="entry name" value="NICOTINATE-NUCLEOTIDE ADENYLYLTRANSFERASE-RELATED"/>
    <property type="match status" value="1"/>
</dbReference>
<dbReference type="AlphaFoldDB" id="A0A223KT25"/>
<dbReference type="CDD" id="cd02165">
    <property type="entry name" value="NMNAT"/>
    <property type="match status" value="1"/>
</dbReference>
<dbReference type="PANTHER" id="PTHR39321:SF3">
    <property type="entry name" value="PHOSPHOPANTETHEINE ADENYLYLTRANSFERASE"/>
    <property type="match status" value="1"/>
</dbReference>